<evidence type="ECO:0000256" key="6">
    <source>
        <dbReference type="ARBA" id="ARBA00023157"/>
    </source>
</evidence>
<sequence>MNRSCAMKSCVLILLLALLCAERAQGLNCYNCTMIPFGNTCSSTATCPYPDGVCTIQVAEVVVSSVRLKVKSNLCLPGCPKSPQTPEVLGTVVHVNTDCCNTDLCNAAGPTGGSTWTMAGVLLFILGSVLLQTLL</sequence>
<dbReference type="EMBL" id="CH473950">
    <property type="protein sequence ID" value="EDM16068.1"/>
    <property type="molecule type" value="Genomic_DNA"/>
</dbReference>
<evidence type="ECO:0000256" key="1">
    <source>
        <dbReference type="ARBA" id="ARBA00004609"/>
    </source>
</evidence>
<name>A6HS04_RAT</name>
<evidence type="ECO:0000256" key="9">
    <source>
        <dbReference type="SAM" id="SignalP"/>
    </source>
</evidence>
<feature type="chain" id="PRO_5039906472" evidence="9">
    <location>
        <begin position="27"/>
        <end position="135"/>
    </location>
</feature>
<evidence type="ECO:0000313" key="13">
    <source>
        <dbReference type="RGD" id="628818"/>
    </source>
</evidence>
<evidence type="ECO:0000313" key="12">
    <source>
        <dbReference type="Proteomes" id="UP000234681"/>
    </source>
</evidence>
<dbReference type="FunFam" id="2.10.60.10:FF:000003">
    <property type="entry name" value="lymphocyte antigen 6E isoform X1"/>
    <property type="match status" value="1"/>
</dbReference>
<dbReference type="GO" id="GO:0005886">
    <property type="term" value="C:plasma membrane"/>
    <property type="evidence" value="ECO:0007669"/>
    <property type="project" value="UniProtKB-SubCell"/>
</dbReference>
<dbReference type="RefSeq" id="XP_006241828.1">
    <property type="nucleotide sequence ID" value="XM_006241766.5"/>
</dbReference>
<organism evidence="11 12">
    <name type="scientific">Rattus norvegicus</name>
    <name type="common">Rat</name>
    <dbReference type="NCBI Taxonomy" id="10116"/>
    <lineage>
        <taxon>Eukaryota</taxon>
        <taxon>Metazoa</taxon>
        <taxon>Chordata</taxon>
        <taxon>Craniata</taxon>
        <taxon>Vertebrata</taxon>
        <taxon>Euteleostomi</taxon>
        <taxon>Mammalia</taxon>
        <taxon>Eutheria</taxon>
        <taxon>Euarchontoglires</taxon>
        <taxon>Glires</taxon>
        <taxon>Rodentia</taxon>
        <taxon>Myomorpha</taxon>
        <taxon>Muroidea</taxon>
        <taxon>Muridae</taxon>
        <taxon>Murinae</taxon>
        <taxon>Rattus</taxon>
    </lineage>
</organism>
<dbReference type="GeneID" id="246138"/>
<feature type="signal peptide" evidence="9">
    <location>
        <begin position="1"/>
        <end position="26"/>
    </location>
</feature>
<dbReference type="KEGG" id="rno:246138"/>
<keyword evidence="2" id="KW-1003">Cell membrane</keyword>
<proteinExistence type="predicted"/>
<protein>
    <submittedName>
        <fullName evidence="11">RCG60314</fullName>
    </submittedName>
</protein>
<evidence type="ECO:0000256" key="7">
    <source>
        <dbReference type="ARBA" id="ARBA00023180"/>
    </source>
</evidence>
<keyword evidence="4 9" id="KW-0732">Signal</keyword>
<gene>
    <name evidence="13" type="primary">Ly6i</name>
    <name evidence="11" type="ORF">rCG_60314</name>
</gene>
<evidence type="ECO:0000256" key="2">
    <source>
        <dbReference type="ARBA" id="ARBA00022475"/>
    </source>
</evidence>
<dbReference type="OMA" id="HVNTDCC"/>
<keyword evidence="3" id="KW-0336">GPI-anchor</keyword>
<dbReference type="RefSeq" id="NP_640350.1">
    <property type="nucleotide sequence ID" value="NM_139257.2"/>
</dbReference>
<evidence type="ECO:0000256" key="8">
    <source>
        <dbReference type="ARBA" id="ARBA00023288"/>
    </source>
</evidence>
<dbReference type="RefSeq" id="NP_001417151.1">
    <property type="nucleotide sequence ID" value="NM_001430222.1"/>
</dbReference>
<keyword evidence="5" id="KW-0472">Membrane</keyword>
<dbReference type="InterPro" id="IPR016054">
    <property type="entry name" value="LY6_UPA_recep-like"/>
</dbReference>
<evidence type="ECO:0000259" key="10">
    <source>
        <dbReference type="SMART" id="SM00134"/>
    </source>
</evidence>
<keyword evidence="8" id="KW-0449">Lipoprotein</keyword>
<dbReference type="SUPFAM" id="SSF57302">
    <property type="entry name" value="Snake toxin-like"/>
    <property type="match status" value="1"/>
</dbReference>
<dbReference type="GO" id="GO:0098552">
    <property type="term" value="C:side of membrane"/>
    <property type="evidence" value="ECO:0007669"/>
    <property type="project" value="UniProtKB-KW"/>
</dbReference>
<dbReference type="InterPro" id="IPR045860">
    <property type="entry name" value="Snake_toxin-like_sf"/>
</dbReference>
<dbReference type="PANTHER" id="PTHR32217">
    <property type="entry name" value="LYMPHOCYTE ANTIGEN 6H"/>
    <property type="match status" value="1"/>
</dbReference>
<keyword evidence="7" id="KW-0325">Glycoprotein</keyword>
<keyword evidence="6" id="KW-1015">Disulfide bond</keyword>
<reference evidence="11 12" key="1">
    <citation type="submission" date="2005-09" db="EMBL/GenBank/DDBJ databases">
        <authorList>
            <person name="Mural R.J."/>
            <person name="Li P.W."/>
            <person name="Adams M.D."/>
            <person name="Amanatides P.G."/>
            <person name="Baden-Tillson H."/>
            <person name="Barnstead M."/>
            <person name="Chin S.H."/>
            <person name="Dew I."/>
            <person name="Evans C.A."/>
            <person name="Ferriera S."/>
            <person name="Flanigan M."/>
            <person name="Fosler C."/>
            <person name="Glodek A."/>
            <person name="Gu Z."/>
            <person name="Holt R.A."/>
            <person name="Jennings D."/>
            <person name="Kraft C.L."/>
            <person name="Lu F."/>
            <person name="Nguyen T."/>
            <person name="Nusskern D.R."/>
            <person name="Pfannkoch C.M."/>
            <person name="Sitter C."/>
            <person name="Sutton G.G."/>
            <person name="Venter J.C."/>
            <person name="Wang Z."/>
            <person name="Woodage T."/>
            <person name="Zheng X.H."/>
            <person name="Zhong F."/>
        </authorList>
    </citation>
    <scope>NUCLEOTIDE SEQUENCE [LARGE SCALE GENOMIC DNA]</scope>
    <source>
        <strain>BN</strain>
        <strain evidence="12">Sprague-Dawley</strain>
    </source>
</reference>
<accession>A6HS04</accession>
<dbReference type="AlphaFoldDB" id="A6HS04"/>
<dbReference type="Pfam" id="PF00021">
    <property type="entry name" value="UPAR_LY6"/>
    <property type="match status" value="1"/>
</dbReference>
<dbReference type="OrthoDB" id="5945173at2759"/>
<dbReference type="RGD" id="628818">
    <property type="gene designation" value="Ly6i"/>
</dbReference>
<feature type="domain" description="UPAR/Ly6" evidence="10">
    <location>
        <begin position="27"/>
        <end position="119"/>
    </location>
</feature>
<dbReference type="Proteomes" id="UP000234681">
    <property type="component" value="Chromosome 7"/>
</dbReference>
<evidence type="ECO:0000313" key="11">
    <source>
        <dbReference type="EMBL" id="EDM16068.1"/>
    </source>
</evidence>
<dbReference type="SMR" id="A6HS04"/>
<dbReference type="PANTHER" id="PTHR32217:SF3">
    <property type="entry name" value="LYMPHOCYTE ANTIGEN 6S"/>
    <property type="match status" value="1"/>
</dbReference>
<dbReference type="SMART" id="SM00134">
    <property type="entry name" value="LU"/>
    <property type="match status" value="1"/>
</dbReference>
<comment type="subcellular location">
    <subcellularLocation>
        <location evidence="1">Cell membrane</location>
        <topology evidence="1">Lipid-anchor</topology>
        <topology evidence="1">GPI-anchor</topology>
    </subcellularLocation>
</comment>
<evidence type="ECO:0000256" key="5">
    <source>
        <dbReference type="ARBA" id="ARBA00023136"/>
    </source>
</evidence>
<dbReference type="CTD" id="57248"/>
<dbReference type="Gene3D" id="2.10.60.10">
    <property type="entry name" value="CD59"/>
    <property type="match status" value="1"/>
</dbReference>
<evidence type="ECO:0000256" key="3">
    <source>
        <dbReference type="ARBA" id="ARBA00022622"/>
    </source>
</evidence>
<dbReference type="InterPro" id="IPR051445">
    <property type="entry name" value="LY6H/LY6L_nAChR_modulators"/>
</dbReference>
<evidence type="ECO:0000256" key="4">
    <source>
        <dbReference type="ARBA" id="ARBA00022729"/>
    </source>
</evidence>
<dbReference type="CDD" id="cd23541">
    <property type="entry name" value="TFP_LU_ECD_Ly6A_like"/>
    <property type="match status" value="1"/>
</dbReference>